<dbReference type="EMBL" id="KL197766">
    <property type="protein sequence ID" value="KDQ50107.1"/>
    <property type="molecule type" value="Genomic_DNA"/>
</dbReference>
<accession>A0A067P8G1</accession>
<reference evidence="3" key="1">
    <citation type="journal article" date="2014" name="Proc. Natl. Acad. Sci. U.S.A.">
        <title>Extensive sampling of basidiomycete genomes demonstrates inadequacy of the white-rot/brown-rot paradigm for wood decay fungi.</title>
        <authorList>
            <person name="Riley R."/>
            <person name="Salamov A.A."/>
            <person name="Brown D.W."/>
            <person name="Nagy L.G."/>
            <person name="Floudas D."/>
            <person name="Held B.W."/>
            <person name="Levasseur A."/>
            <person name="Lombard V."/>
            <person name="Morin E."/>
            <person name="Otillar R."/>
            <person name="Lindquist E.A."/>
            <person name="Sun H."/>
            <person name="LaButti K.M."/>
            <person name="Schmutz J."/>
            <person name="Jabbour D."/>
            <person name="Luo H."/>
            <person name="Baker S.E."/>
            <person name="Pisabarro A.G."/>
            <person name="Walton J.D."/>
            <person name="Blanchette R.A."/>
            <person name="Henrissat B."/>
            <person name="Martin F."/>
            <person name="Cullen D."/>
            <person name="Hibbett D.S."/>
            <person name="Grigoriev I.V."/>
        </authorList>
    </citation>
    <scope>NUCLEOTIDE SEQUENCE [LARGE SCALE GENOMIC DNA]</scope>
    <source>
        <strain evidence="3">MUCL 33604</strain>
    </source>
</reference>
<evidence type="ECO:0000313" key="2">
    <source>
        <dbReference type="EMBL" id="KDQ50107.1"/>
    </source>
</evidence>
<evidence type="ECO:0008006" key="4">
    <source>
        <dbReference type="Google" id="ProtNLM"/>
    </source>
</evidence>
<evidence type="ECO:0000313" key="3">
    <source>
        <dbReference type="Proteomes" id="UP000027265"/>
    </source>
</evidence>
<organism evidence="1 3">
    <name type="scientific">Jaapia argillacea MUCL 33604</name>
    <dbReference type="NCBI Taxonomy" id="933084"/>
    <lineage>
        <taxon>Eukaryota</taxon>
        <taxon>Fungi</taxon>
        <taxon>Dikarya</taxon>
        <taxon>Basidiomycota</taxon>
        <taxon>Agaricomycotina</taxon>
        <taxon>Agaricomycetes</taxon>
        <taxon>Agaricomycetidae</taxon>
        <taxon>Jaapiales</taxon>
        <taxon>Jaapiaceae</taxon>
        <taxon>Jaapia</taxon>
    </lineage>
</organism>
<proteinExistence type="predicted"/>
<keyword evidence="3" id="KW-1185">Reference proteome</keyword>
<evidence type="ECO:0000313" key="1">
    <source>
        <dbReference type="EMBL" id="KDQ50105.1"/>
    </source>
</evidence>
<dbReference type="AlphaFoldDB" id="A0A067P8G1"/>
<gene>
    <name evidence="2" type="ORF">JAAARDRAFT_142531</name>
    <name evidence="1" type="ORF">JAAARDRAFT_200273</name>
</gene>
<name>A0A067P8G1_9AGAM</name>
<dbReference type="OrthoDB" id="2678560at2759"/>
<dbReference type="EMBL" id="KL197766">
    <property type="protein sequence ID" value="KDQ50105.1"/>
    <property type="molecule type" value="Genomic_DNA"/>
</dbReference>
<sequence>MAATALEPFKGDDDSEESGENFICAFFRFTMEADDAKRLAIFKHFLYAGSVADQWYKALAPASLASWTALEAAFLVRWPEVKAVVKGEEEYVEELMGLRLKKEDVGKKVEVAGIEVWSHVAWADKIFKLAVGGKISGTKTYISLVRKELPDVIKDKVSSNHADWALFTKAARDIEIEYIKDSTVKIKEEAEREKLMEERLKLLESPTAVI</sequence>
<dbReference type="HOGENOM" id="CLU_037286_1_0_1"/>
<protein>
    <recommendedName>
        <fullName evidence="4">Retrotransposon gag domain-containing protein</fullName>
    </recommendedName>
</protein>
<dbReference type="Proteomes" id="UP000027265">
    <property type="component" value="Unassembled WGS sequence"/>
</dbReference>
<reference evidence="1" key="2">
    <citation type="journal article" date="2014" name="Proc. Natl. Acad. Sci. U.S.A.">
        <title>Extensive sampling of basidiomycete genomes demonstrates inadequacy of the white rot/brown rot paradigm for wood decay fungi.</title>
        <authorList>
            <person name="Riley R."/>
            <person name="Salamov A.A."/>
            <person name="Brown D.W."/>
            <person name="Nagy L.G."/>
            <person name="Floudas D."/>
            <person name="Held B.W."/>
            <person name="Levasseur A."/>
            <person name="Lombard V."/>
            <person name="Morin E."/>
            <person name="Otillar R."/>
            <person name="Lindquist E.A."/>
            <person name="Sun H."/>
            <person name="LaButti K.M."/>
            <person name="Schmutz J."/>
            <person name="Jabbour D."/>
            <person name="Luo H."/>
            <person name="Baker S.E."/>
            <person name="Pisabarro A.G."/>
            <person name="Walton J.D."/>
            <person name="Blanchette R.A."/>
            <person name="Henrissat B."/>
            <person name="Martin F."/>
            <person name="Cullen D."/>
            <person name="Hibbett D.S."/>
            <person name="Grigoriev I.V."/>
        </authorList>
    </citation>
    <scope>NUCLEOTIDE SEQUENCE</scope>
    <source>
        <strain evidence="1">MUCL 33604</strain>
    </source>
</reference>
<dbReference type="STRING" id="933084.A0A067P8G1"/>